<gene>
    <name evidence="2" type="ORF">BWK73_04800</name>
</gene>
<dbReference type="GO" id="GO:0003677">
    <property type="term" value="F:DNA binding"/>
    <property type="evidence" value="ECO:0007669"/>
    <property type="project" value="InterPro"/>
</dbReference>
<dbReference type="InterPro" id="IPR010270">
    <property type="entry name" value="Phage_P2_GpM"/>
</dbReference>
<feature type="region of interest" description="Disordered" evidence="1">
    <location>
        <begin position="17"/>
        <end position="36"/>
    </location>
</feature>
<evidence type="ECO:0008006" key="4">
    <source>
        <dbReference type="Google" id="ProtNLM"/>
    </source>
</evidence>
<organism evidence="2 3">
    <name type="scientific">Thiothrix lacustris</name>
    <dbReference type="NCBI Taxonomy" id="525917"/>
    <lineage>
        <taxon>Bacteria</taxon>
        <taxon>Pseudomonadati</taxon>
        <taxon>Pseudomonadota</taxon>
        <taxon>Gammaproteobacteria</taxon>
        <taxon>Thiotrichales</taxon>
        <taxon>Thiotrichaceae</taxon>
        <taxon>Thiothrix</taxon>
    </lineage>
</organism>
<evidence type="ECO:0000313" key="3">
    <source>
        <dbReference type="Proteomes" id="UP000192491"/>
    </source>
</evidence>
<dbReference type="AlphaFoldDB" id="A0A1Y1QXL7"/>
<comment type="caution">
    <text evidence="2">The sequence shown here is derived from an EMBL/GenBank/DDBJ whole genome shotgun (WGS) entry which is preliminary data.</text>
</comment>
<dbReference type="EMBL" id="MTEJ01000007">
    <property type="protein sequence ID" value="OQX16186.1"/>
    <property type="molecule type" value="Genomic_DNA"/>
</dbReference>
<dbReference type="GO" id="GO:0004519">
    <property type="term" value="F:endonuclease activity"/>
    <property type="evidence" value="ECO:0007669"/>
    <property type="project" value="InterPro"/>
</dbReference>
<proteinExistence type="predicted"/>
<evidence type="ECO:0000256" key="1">
    <source>
        <dbReference type="SAM" id="MobiDB-lite"/>
    </source>
</evidence>
<reference evidence="2 3" key="1">
    <citation type="submission" date="2017-01" db="EMBL/GenBank/DDBJ databases">
        <title>Novel large sulfur bacteria in the metagenomes of groundwater-fed chemosynthetic microbial mats in the Lake Huron basin.</title>
        <authorList>
            <person name="Sharrar A.M."/>
            <person name="Flood B.E."/>
            <person name="Bailey J.V."/>
            <person name="Jones D.S."/>
            <person name="Biddanda B."/>
            <person name="Ruberg S.A."/>
            <person name="Marcus D.N."/>
            <person name="Dick G.J."/>
        </authorList>
    </citation>
    <scope>NUCLEOTIDE SEQUENCE [LARGE SCALE GENOMIC DNA]</scope>
    <source>
        <strain evidence="2">A8</strain>
    </source>
</reference>
<accession>A0A1Y1QXL7</accession>
<sequence>MSIQSHKDKWRRHLAATNPQQAAHQPPVATSRPCDSSDTPLMLASIAIDVQRLHEINSITRKQAVKRDELLPRKLYRDYLANHMTAGKKPGAVMVRMMIWAFDVGDVDYGMQLATYIHGKGVAVMPEGFKRDFPNYILGTVGDYAAAQLTNAQTVTDHICTVTRWLAEHPEWDIVDKIKAAVLKGEGGWLEQNDAKEAALLNYEQAHELDRGVNLRRKIKSLKGDESP</sequence>
<dbReference type="Proteomes" id="UP000192491">
    <property type="component" value="Unassembled WGS sequence"/>
</dbReference>
<name>A0A1Y1QXL7_9GAMM</name>
<dbReference type="Pfam" id="PF05944">
    <property type="entry name" value="Phage_term_smal"/>
    <property type="match status" value="1"/>
</dbReference>
<protein>
    <recommendedName>
        <fullName evidence="4">Terminase</fullName>
    </recommendedName>
</protein>
<evidence type="ECO:0000313" key="2">
    <source>
        <dbReference type="EMBL" id="OQX16186.1"/>
    </source>
</evidence>